<dbReference type="Proteomes" id="UP000751518">
    <property type="component" value="Unassembled WGS sequence"/>
</dbReference>
<evidence type="ECO:0000256" key="4">
    <source>
        <dbReference type="ARBA" id="ARBA00022679"/>
    </source>
</evidence>
<dbReference type="PRINTS" id="PR00344">
    <property type="entry name" value="BCTRLSENSOR"/>
</dbReference>
<dbReference type="PANTHER" id="PTHR45453:SF1">
    <property type="entry name" value="PHOSPHATE REGULON SENSOR PROTEIN PHOR"/>
    <property type="match status" value="1"/>
</dbReference>
<dbReference type="SUPFAM" id="SSF55874">
    <property type="entry name" value="ATPase domain of HSP90 chaperone/DNA topoisomerase II/histidine kinase"/>
    <property type="match status" value="1"/>
</dbReference>
<sequence length="391" mass="44092">MHAICYHGINVGFISQLLPKDDASNNWEKKEEQYHYLINQLRAVVNHLSNPIFSIELDGSINYMSRGAATIFNSQPAAFVGRKFQVILPLEPHEGLREFFSDFLDQKLKIAYEFTHGETPLQLTINPIYNPATKAINGGVIEITDLTEKKRFEQRQVDFVAFISHELRTPISSVKGYLNVVMEEGDYLTPEHKEFIRRAYVSNERQERTVEDLIELSDLERGELNKRMEVVDPIPLTNEVVTKWQKAASDKGLQLIFQYPKFSVPHIDADTTLYCNILDNVIENAIKYTPKGEVRVQIEKKDANVEVSVTDTGPGISKEAQSEIFNKFVRGEHSMTETTQGSGLGLFLAKSFAEEMGGTLTVKSQVNNGATFILSLKASEKLIDASVLENS</sequence>
<dbReference type="InterPro" id="IPR000014">
    <property type="entry name" value="PAS"/>
</dbReference>
<comment type="caution">
    <text evidence="10">The sequence shown here is derived from an EMBL/GenBank/DDBJ whole genome shotgun (WGS) entry which is preliminary data.</text>
</comment>
<evidence type="ECO:0000256" key="3">
    <source>
        <dbReference type="ARBA" id="ARBA00022553"/>
    </source>
</evidence>
<dbReference type="AlphaFoldDB" id="A0A955RS59"/>
<dbReference type="Gene3D" id="1.10.287.130">
    <property type="match status" value="1"/>
</dbReference>
<evidence type="ECO:0000256" key="6">
    <source>
        <dbReference type="ARBA" id="ARBA00023012"/>
    </source>
</evidence>
<dbReference type="SMART" id="SM00091">
    <property type="entry name" value="PAS"/>
    <property type="match status" value="1"/>
</dbReference>
<keyword evidence="6" id="KW-0902">Two-component regulatory system</keyword>
<dbReference type="Gene3D" id="3.30.565.10">
    <property type="entry name" value="Histidine kinase-like ATPase, C-terminal domain"/>
    <property type="match status" value="1"/>
</dbReference>
<evidence type="ECO:0000259" key="9">
    <source>
        <dbReference type="PROSITE" id="PS50112"/>
    </source>
</evidence>
<dbReference type="PROSITE" id="PS50109">
    <property type="entry name" value="HIS_KIN"/>
    <property type="match status" value="1"/>
</dbReference>
<dbReference type="PROSITE" id="PS50112">
    <property type="entry name" value="PAS"/>
    <property type="match status" value="1"/>
</dbReference>
<reference evidence="10" key="1">
    <citation type="submission" date="2020-04" db="EMBL/GenBank/DDBJ databases">
        <authorList>
            <person name="Zhang T."/>
        </authorList>
    </citation>
    <scope>NUCLEOTIDE SEQUENCE</scope>
    <source>
        <strain evidence="10">HKST-UBA03</strain>
    </source>
</reference>
<dbReference type="Pfam" id="PF08448">
    <property type="entry name" value="PAS_4"/>
    <property type="match status" value="1"/>
</dbReference>
<dbReference type="InterPro" id="IPR003594">
    <property type="entry name" value="HATPase_dom"/>
</dbReference>
<dbReference type="GO" id="GO:0004721">
    <property type="term" value="F:phosphoprotein phosphatase activity"/>
    <property type="evidence" value="ECO:0007669"/>
    <property type="project" value="TreeGrafter"/>
</dbReference>
<dbReference type="NCBIfam" id="TIGR00229">
    <property type="entry name" value="sensory_box"/>
    <property type="match status" value="1"/>
</dbReference>
<dbReference type="SMART" id="SM00388">
    <property type="entry name" value="HisKA"/>
    <property type="match status" value="1"/>
</dbReference>
<dbReference type="CDD" id="cd00082">
    <property type="entry name" value="HisKA"/>
    <property type="match status" value="1"/>
</dbReference>
<dbReference type="Gene3D" id="3.30.450.20">
    <property type="entry name" value="PAS domain"/>
    <property type="match status" value="1"/>
</dbReference>
<dbReference type="EMBL" id="JAGQKZ010000022">
    <property type="protein sequence ID" value="MCA9392142.1"/>
    <property type="molecule type" value="Genomic_DNA"/>
</dbReference>
<dbReference type="GO" id="GO:0016036">
    <property type="term" value="P:cellular response to phosphate starvation"/>
    <property type="evidence" value="ECO:0007669"/>
    <property type="project" value="TreeGrafter"/>
</dbReference>
<dbReference type="InterPro" id="IPR036097">
    <property type="entry name" value="HisK_dim/P_sf"/>
</dbReference>
<dbReference type="SUPFAM" id="SSF55785">
    <property type="entry name" value="PYP-like sensor domain (PAS domain)"/>
    <property type="match status" value="1"/>
</dbReference>
<evidence type="ECO:0000256" key="7">
    <source>
        <dbReference type="ARBA" id="ARBA00023136"/>
    </source>
</evidence>
<feature type="domain" description="PAS" evidence="9">
    <location>
        <begin position="37"/>
        <end position="107"/>
    </location>
</feature>
<comment type="catalytic activity">
    <reaction evidence="1">
        <text>ATP + protein L-histidine = ADP + protein N-phospho-L-histidine.</text>
        <dbReference type="EC" id="2.7.13.3"/>
    </reaction>
</comment>
<dbReference type="GO" id="GO:0000155">
    <property type="term" value="F:phosphorelay sensor kinase activity"/>
    <property type="evidence" value="ECO:0007669"/>
    <property type="project" value="InterPro"/>
</dbReference>
<name>A0A955RS59_UNCKA</name>
<reference evidence="10" key="2">
    <citation type="journal article" date="2021" name="Microbiome">
        <title>Successional dynamics and alternative stable states in a saline activated sludge microbial community over 9 years.</title>
        <authorList>
            <person name="Wang Y."/>
            <person name="Ye J."/>
            <person name="Ju F."/>
            <person name="Liu L."/>
            <person name="Boyd J.A."/>
            <person name="Deng Y."/>
            <person name="Parks D.H."/>
            <person name="Jiang X."/>
            <person name="Yin X."/>
            <person name="Woodcroft B.J."/>
            <person name="Tyson G.W."/>
            <person name="Hugenholtz P."/>
            <person name="Polz M.F."/>
            <person name="Zhang T."/>
        </authorList>
    </citation>
    <scope>NUCLEOTIDE SEQUENCE</scope>
    <source>
        <strain evidence="10">HKST-UBA03</strain>
    </source>
</reference>
<evidence type="ECO:0000256" key="1">
    <source>
        <dbReference type="ARBA" id="ARBA00000085"/>
    </source>
</evidence>
<dbReference type="InterPro" id="IPR003661">
    <property type="entry name" value="HisK_dim/P_dom"/>
</dbReference>
<evidence type="ECO:0000256" key="2">
    <source>
        <dbReference type="ARBA" id="ARBA00012438"/>
    </source>
</evidence>
<proteinExistence type="predicted"/>
<protein>
    <recommendedName>
        <fullName evidence="2">histidine kinase</fullName>
        <ecNumber evidence="2">2.7.13.3</ecNumber>
    </recommendedName>
</protein>
<dbReference type="FunFam" id="3.30.565.10:FF:000006">
    <property type="entry name" value="Sensor histidine kinase WalK"/>
    <property type="match status" value="1"/>
</dbReference>
<organism evidence="10 11">
    <name type="scientific">candidate division WWE3 bacterium</name>
    <dbReference type="NCBI Taxonomy" id="2053526"/>
    <lineage>
        <taxon>Bacteria</taxon>
        <taxon>Katanobacteria</taxon>
    </lineage>
</organism>
<keyword evidence="3" id="KW-0597">Phosphoprotein</keyword>
<dbReference type="Pfam" id="PF02518">
    <property type="entry name" value="HATPase_c"/>
    <property type="match status" value="1"/>
</dbReference>
<dbReference type="GO" id="GO:0005886">
    <property type="term" value="C:plasma membrane"/>
    <property type="evidence" value="ECO:0007669"/>
    <property type="project" value="TreeGrafter"/>
</dbReference>
<dbReference type="InterPro" id="IPR013656">
    <property type="entry name" value="PAS_4"/>
</dbReference>
<dbReference type="SMART" id="SM00387">
    <property type="entry name" value="HATPase_c"/>
    <property type="match status" value="1"/>
</dbReference>
<dbReference type="InterPro" id="IPR036890">
    <property type="entry name" value="HATPase_C_sf"/>
</dbReference>
<keyword evidence="4" id="KW-0808">Transferase</keyword>
<keyword evidence="5 10" id="KW-0418">Kinase</keyword>
<dbReference type="InterPro" id="IPR050351">
    <property type="entry name" value="BphY/WalK/GraS-like"/>
</dbReference>
<gene>
    <name evidence="10" type="ORF">KC614_02975</name>
</gene>
<dbReference type="InterPro" id="IPR005467">
    <property type="entry name" value="His_kinase_dom"/>
</dbReference>
<dbReference type="InterPro" id="IPR035965">
    <property type="entry name" value="PAS-like_dom_sf"/>
</dbReference>
<dbReference type="InterPro" id="IPR004358">
    <property type="entry name" value="Sig_transdc_His_kin-like_C"/>
</dbReference>
<dbReference type="SUPFAM" id="SSF47384">
    <property type="entry name" value="Homodimeric domain of signal transducing histidine kinase"/>
    <property type="match status" value="1"/>
</dbReference>
<dbReference type="Pfam" id="PF00512">
    <property type="entry name" value="HisKA"/>
    <property type="match status" value="1"/>
</dbReference>
<accession>A0A955RS59</accession>
<keyword evidence="7" id="KW-0472">Membrane</keyword>
<dbReference type="PANTHER" id="PTHR45453">
    <property type="entry name" value="PHOSPHATE REGULON SENSOR PROTEIN PHOR"/>
    <property type="match status" value="1"/>
</dbReference>
<dbReference type="EC" id="2.7.13.3" evidence="2"/>
<evidence type="ECO:0000259" key="8">
    <source>
        <dbReference type="PROSITE" id="PS50109"/>
    </source>
</evidence>
<evidence type="ECO:0000313" key="10">
    <source>
        <dbReference type="EMBL" id="MCA9392142.1"/>
    </source>
</evidence>
<evidence type="ECO:0000256" key="5">
    <source>
        <dbReference type="ARBA" id="ARBA00022777"/>
    </source>
</evidence>
<evidence type="ECO:0000313" key="11">
    <source>
        <dbReference type="Proteomes" id="UP000751518"/>
    </source>
</evidence>
<feature type="domain" description="Histidine kinase" evidence="8">
    <location>
        <begin position="162"/>
        <end position="380"/>
    </location>
</feature>